<comment type="function">
    <text evidence="1 11">Catalyzes the reversible adenylation of nicotinate mononucleotide (NaMN) to nicotinic acid adenine dinucleotide (NaAD).</text>
</comment>
<dbReference type="Pfam" id="PF01467">
    <property type="entry name" value="CTP_transf_like"/>
    <property type="match status" value="1"/>
</dbReference>
<evidence type="ECO:0000256" key="5">
    <source>
        <dbReference type="ARBA" id="ARBA00022679"/>
    </source>
</evidence>
<dbReference type="RefSeq" id="WP_013435942.1">
    <property type="nucleotide sequence ID" value="NC_014722.1"/>
</dbReference>
<dbReference type="NCBIfam" id="NF005410">
    <property type="entry name" value="PRK06973.1"/>
    <property type="match status" value="1"/>
</dbReference>
<evidence type="ECO:0000256" key="11">
    <source>
        <dbReference type="HAMAP-Rule" id="MF_00244"/>
    </source>
</evidence>
<dbReference type="EC" id="2.7.7.18" evidence="11"/>
<evidence type="ECO:0000256" key="7">
    <source>
        <dbReference type="ARBA" id="ARBA00022741"/>
    </source>
</evidence>
<dbReference type="EMBL" id="FR687359">
    <property type="protein sequence ID" value="CBW75713.1"/>
    <property type="molecule type" value="Genomic_DNA"/>
</dbReference>
<dbReference type="PANTHER" id="PTHR39321:SF3">
    <property type="entry name" value="PHOSPHOPANTETHEINE ADENYLYLTRANSFERASE"/>
    <property type="match status" value="1"/>
</dbReference>
<keyword evidence="8 11" id="KW-0067">ATP-binding</keyword>
<evidence type="ECO:0000256" key="4">
    <source>
        <dbReference type="ARBA" id="ARBA00022642"/>
    </source>
</evidence>
<dbReference type="Gene3D" id="3.40.50.620">
    <property type="entry name" value="HUPs"/>
    <property type="match status" value="1"/>
</dbReference>
<comment type="pathway">
    <text evidence="2 11">Cofactor biosynthesis; NAD(+) biosynthesis; deamido-NAD(+) from nicotinate D-ribonucleotide: step 1/1.</text>
</comment>
<dbReference type="NCBIfam" id="TIGR00482">
    <property type="entry name" value="nicotinate (nicotinamide) nucleotide adenylyltransferase"/>
    <property type="match status" value="1"/>
</dbReference>
<evidence type="ECO:0000256" key="6">
    <source>
        <dbReference type="ARBA" id="ARBA00022695"/>
    </source>
</evidence>
<dbReference type="SUPFAM" id="SSF52374">
    <property type="entry name" value="Nucleotidylyl transferase"/>
    <property type="match status" value="1"/>
</dbReference>
<organism evidence="13 14">
    <name type="scientific">Mycetohabitans rhizoxinica (strain DSM 19002 / CIP 109453 / HKI 454)</name>
    <name type="common">Paraburkholderia rhizoxinica</name>
    <dbReference type="NCBI Taxonomy" id="882378"/>
    <lineage>
        <taxon>Bacteria</taxon>
        <taxon>Pseudomonadati</taxon>
        <taxon>Pseudomonadota</taxon>
        <taxon>Betaproteobacteria</taxon>
        <taxon>Burkholderiales</taxon>
        <taxon>Burkholderiaceae</taxon>
        <taxon>Mycetohabitans</taxon>
    </lineage>
</organism>
<dbReference type="OrthoDB" id="5295945at2"/>
<dbReference type="GO" id="GO:0009435">
    <property type="term" value="P:NAD+ biosynthetic process"/>
    <property type="evidence" value="ECO:0007669"/>
    <property type="project" value="UniProtKB-UniRule"/>
</dbReference>
<dbReference type="AlphaFoldDB" id="E5ASY1"/>
<reference evidence="13 14" key="1">
    <citation type="journal article" date="2011" name="J. Bacteriol.">
        <title>Complete genome sequence of Burkholderia rhizoxinica, an endosymbiont of Rhizopus microsporus.</title>
        <authorList>
            <person name="Lackner G."/>
            <person name="Moebius N."/>
            <person name="Partida-Martinez L."/>
            <person name="Hertweck C."/>
        </authorList>
    </citation>
    <scope>NUCLEOTIDE SEQUENCE [LARGE SCALE GENOMIC DNA]</scope>
    <source>
        <strain evidence="14">DSM 19002 / CIP 109453 / HKI 454</strain>
    </source>
</reference>
<comment type="catalytic activity">
    <reaction evidence="10 11">
        <text>nicotinate beta-D-ribonucleotide + ATP + H(+) = deamido-NAD(+) + diphosphate</text>
        <dbReference type="Rhea" id="RHEA:22860"/>
        <dbReference type="ChEBI" id="CHEBI:15378"/>
        <dbReference type="ChEBI" id="CHEBI:30616"/>
        <dbReference type="ChEBI" id="CHEBI:33019"/>
        <dbReference type="ChEBI" id="CHEBI:57502"/>
        <dbReference type="ChEBI" id="CHEBI:58437"/>
        <dbReference type="EC" id="2.7.7.18"/>
    </reaction>
</comment>
<keyword evidence="9 11" id="KW-0520">NAD</keyword>
<dbReference type="KEGG" id="brh:RBRH_02485"/>
<keyword evidence="7 11" id="KW-0547">Nucleotide-binding</keyword>
<dbReference type="PANTHER" id="PTHR39321">
    <property type="entry name" value="NICOTINATE-NUCLEOTIDE ADENYLYLTRANSFERASE-RELATED"/>
    <property type="match status" value="1"/>
</dbReference>
<dbReference type="CDD" id="cd02165">
    <property type="entry name" value="NMNAT"/>
    <property type="match status" value="1"/>
</dbReference>
<dbReference type="HOGENOM" id="CLU_069765_0_0_4"/>
<dbReference type="HAMAP" id="MF_00244">
    <property type="entry name" value="NaMN_adenylyltr"/>
    <property type="match status" value="1"/>
</dbReference>
<evidence type="ECO:0000313" key="14">
    <source>
        <dbReference type="Proteomes" id="UP000007437"/>
    </source>
</evidence>
<evidence type="ECO:0000256" key="1">
    <source>
        <dbReference type="ARBA" id="ARBA00002324"/>
    </source>
</evidence>
<evidence type="ECO:0000256" key="2">
    <source>
        <dbReference type="ARBA" id="ARBA00005019"/>
    </source>
</evidence>
<feature type="domain" description="Cytidyltransferase-like" evidence="12">
    <location>
        <begin position="69"/>
        <end position="250"/>
    </location>
</feature>
<dbReference type="UniPathway" id="UPA00253">
    <property type="reaction ID" value="UER00332"/>
</dbReference>
<dbReference type="InterPro" id="IPR004821">
    <property type="entry name" value="Cyt_trans-like"/>
</dbReference>
<evidence type="ECO:0000256" key="10">
    <source>
        <dbReference type="ARBA" id="ARBA00048721"/>
    </source>
</evidence>
<keyword evidence="6 11" id="KW-0548">Nucleotidyltransferase</keyword>
<evidence type="ECO:0000313" key="13">
    <source>
        <dbReference type="EMBL" id="CBW75713.1"/>
    </source>
</evidence>
<evidence type="ECO:0000259" key="12">
    <source>
        <dbReference type="Pfam" id="PF01467"/>
    </source>
</evidence>
<dbReference type="InterPro" id="IPR005248">
    <property type="entry name" value="NadD/NMNAT"/>
</dbReference>
<accession>E5ASY1</accession>
<dbReference type="STRING" id="882378.RBRH_02485"/>
<evidence type="ECO:0000256" key="9">
    <source>
        <dbReference type="ARBA" id="ARBA00023027"/>
    </source>
</evidence>
<evidence type="ECO:0000256" key="3">
    <source>
        <dbReference type="ARBA" id="ARBA00009014"/>
    </source>
</evidence>
<dbReference type="eggNOG" id="COG1057">
    <property type="taxonomic scope" value="Bacteria"/>
</dbReference>
<protein>
    <recommendedName>
        <fullName evidence="11">Probable nicotinate-nucleotide adenylyltransferase</fullName>
        <ecNumber evidence="11">2.7.7.18</ecNumber>
    </recommendedName>
    <alternativeName>
        <fullName evidence="11">Deamido-NAD(+) diphosphorylase</fullName>
    </alternativeName>
    <alternativeName>
        <fullName evidence="11">Deamido-NAD(+) pyrophosphorylase</fullName>
    </alternativeName>
    <alternativeName>
        <fullName evidence="11">Nicotinate mononucleotide adenylyltransferase</fullName>
        <shortName evidence="11">NaMN adenylyltransferase</shortName>
    </alternativeName>
</protein>
<keyword evidence="4 11" id="KW-0662">Pyridine nucleotide biosynthesis</keyword>
<name>E5ASY1_MYCRK</name>
<dbReference type="NCBIfam" id="NF000840">
    <property type="entry name" value="PRK00071.1-3"/>
    <property type="match status" value="1"/>
</dbReference>
<comment type="similarity">
    <text evidence="3 11">Belongs to the NadD family.</text>
</comment>
<keyword evidence="5 11" id="KW-0808">Transferase</keyword>
<dbReference type="InterPro" id="IPR014729">
    <property type="entry name" value="Rossmann-like_a/b/a_fold"/>
</dbReference>
<dbReference type="NCBIfam" id="TIGR00125">
    <property type="entry name" value="cyt_tran_rel"/>
    <property type="match status" value="1"/>
</dbReference>
<dbReference type="GO" id="GO:0005524">
    <property type="term" value="F:ATP binding"/>
    <property type="evidence" value="ECO:0007669"/>
    <property type="project" value="UniProtKB-KW"/>
</dbReference>
<dbReference type="GO" id="GO:0004515">
    <property type="term" value="F:nicotinate-nucleotide adenylyltransferase activity"/>
    <property type="evidence" value="ECO:0007669"/>
    <property type="project" value="UniProtKB-UniRule"/>
</dbReference>
<evidence type="ECO:0000256" key="8">
    <source>
        <dbReference type="ARBA" id="ARBA00022840"/>
    </source>
</evidence>
<dbReference type="Proteomes" id="UP000007437">
    <property type="component" value="Chromosome"/>
</dbReference>
<sequence length="282" mass="30745">MALRLASGRRLARSPAVPRFPGRARLDLNRDGRLPIALLKDADLSSPNPSSPDTIDASTAPLLPTRIGILGGTFDPIHVGHLALARRFAQWLGLTELVLLPAGQPWQKSGVSCARHRLAMTHLAAASLALPATRVAVATDEIDHPGPTYTTETLAAWRARHGAAASLTLLIGADQLVRLHTWKNWRRLFEFAHLGVATRPGFDLSQADATVLDEIGRRSASADTLRATTHGHVLIDTTLSLDVSATDVRRLLRERSCGHLEKVASVPDAVWQYIRQHHLYQT</sequence>
<proteinExistence type="inferred from homology"/>
<gene>
    <name evidence="11" type="primary">nadD</name>
    <name evidence="13" type="ordered locus">RBRH_02485</name>
</gene>